<dbReference type="Gene3D" id="2.40.50.990">
    <property type="match status" value="1"/>
</dbReference>
<evidence type="ECO:0000256" key="15">
    <source>
        <dbReference type="PROSITE-ProRule" id="PRU00103"/>
    </source>
</evidence>
<proteinExistence type="inferred from homology"/>
<keyword evidence="5" id="KW-0677">Repeat</keyword>
<keyword evidence="7" id="KW-0251">Elongation factor</keyword>
<dbReference type="InterPro" id="IPR027417">
    <property type="entry name" value="P-loop_NTPase"/>
</dbReference>
<dbReference type="Pfam" id="PF00005">
    <property type="entry name" value="ABC_tran"/>
    <property type="match status" value="2"/>
</dbReference>
<evidence type="ECO:0000256" key="11">
    <source>
        <dbReference type="ARBA" id="ARBA00022917"/>
    </source>
</evidence>
<dbReference type="PROSITE" id="PS50893">
    <property type="entry name" value="ABC_TRANSPORTER_2"/>
    <property type="match status" value="2"/>
</dbReference>
<comment type="caution">
    <text evidence="19">The sequence shown here is derived from an EMBL/GenBank/DDBJ whole genome shotgun (WGS) entry which is preliminary data.</text>
</comment>
<dbReference type="GO" id="GO:0016887">
    <property type="term" value="F:ATP hydrolysis activity"/>
    <property type="evidence" value="ECO:0007669"/>
    <property type="project" value="InterPro"/>
</dbReference>
<evidence type="ECO:0000256" key="9">
    <source>
        <dbReference type="ARBA" id="ARBA00022840"/>
    </source>
</evidence>
<dbReference type="SUPFAM" id="SSF54160">
    <property type="entry name" value="Chromo domain-like"/>
    <property type="match status" value="1"/>
</dbReference>
<comment type="similarity">
    <text evidence="3">Belongs to the ABC transporter superfamily. ABCF family. EF3 subfamily.</text>
</comment>
<evidence type="ECO:0000256" key="16">
    <source>
        <dbReference type="SAM" id="MobiDB-lite"/>
    </source>
</evidence>
<keyword evidence="9" id="KW-0067">ATP-binding</keyword>
<keyword evidence="8" id="KW-0378">Hydrolase</keyword>
<dbReference type="InterPro" id="IPR047038">
    <property type="entry name" value="eEF3_chromodomain-like_sf"/>
</dbReference>
<accession>A0AAW1R9J7</accession>
<evidence type="ECO:0000256" key="7">
    <source>
        <dbReference type="ARBA" id="ARBA00022768"/>
    </source>
</evidence>
<dbReference type="FunFam" id="3.40.50.300:FF:000193">
    <property type="entry name" value="Probable Elongation factor 3"/>
    <property type="match status" value="1"/>
</dbReference>
<dbReference type="InterPro" id="IPR023780">
    <property type="entry name" value="Chromo_domain"/>
</dbReference>
<dbReference type="GO" id="GO:0005524">
    <property type="term" value="F:ATP binding"/>
    <property type="evidence" value="ECO:0007669"/>
    <property type="project" value="UniProtKB-KW"/>
</dbReference>
<dbReference type="InterPro" id="IPR011989">
    <property type="entry name" value="ARM-like"/>
</dbReference>
<feature type="domain" description="ABC transporter" evidence="18">
    <location>
        <begin position="505"/>
        <end position="724"/>
    </location>
</feature>
<organism evidence="19 20">
    <name type="scientific">[Myrmecia] bisecta</name>
    <dbReference type="NCBI Taxonomy" id="41462"/>
    <lineage>
        <taxon>Eukaryota</taxon>
        <taxon>Viridiplantae</taxon>
        <taxon>Chlorophyta</taxon>
        <taxon>core chlorophytes</taxon>
        <taxon>Trebouxiophyceae</taxon>
        <taxon>Trebouxiales</taxon>
        <taxon>Trebouxiaceae</taxon>
        <taxon>Myrmecia</taxon>
    </lineage>
</organism>
<dbReference type="EMBL" id="JALJOR010000001">
    <property type="protein sequence ID" value="KAK9830243.1"/>
    <property type="molecule type" value="Genomic_DNA"/>
</dbReference>
<dbReference type="InterPro" id="IPR050611">
    <property type="entry name" value="ABCF"/>
</dbReference>
<dbReference type="Pfam" id="PF24987">
    <property type="entry name" value="HEAT_EF3_N"/>
    <property type="match status" value="1"/>
</dbReference>
<dbReference type="SMART" id="SM00382">
    <property type="entry name" value="AAA"/>
    <property type="match status" value="2"/>
</dbReference>
<dbReference type="InterPro" id="IPR000953">
    <property type="entry name" value="Chromo/chromo_shadow_dom"/>
</dbReference>
<dbReference type="GO" id="GO:0005737">
    <property type="term" value="C:cytoplasm"/>
    <property type="evidence" value="ECO:0007669"/>
    <property type="project" value="UniProtKB-SubCell"/>
</dbReference>
<keyword evidence="11" id="KW-0648">Protein biosynthesis</keyword>
<dbReference type="PROSITE" id="PS50013">
    <property type="entry name" value="CHROMO_2"/>
    <property type="match status" value="1"/>
</dbReference>
<feature type="domain" description="Chromo" evidence="17">
    <location>
        <begin position="878"/>
        <end position="927"/>
    </location>
</feature>
<reference evidence="19 20" key="1">
    <citation type="journal article" date="2024" name="Nat. Commun.">
        <title>Phylogenomics reveals the evolutionary origins of lichenization in chlorophyte algae.</title>
        <authorList>
            <person name="Puginier C."/>
            <person name="Libourel C."/>
            <person name="Otte J."/>
            <person name="Skaloud P."/>
            <person name="Haon M."/>
            <person name="Grisel S."/>
            <person name="Petersen M."/>
            <person name="Berrin J.G."/>
            <person name="Delaux P.M."/>
            <person name="Dal Grande F."/>
            <person name="Keller J."/>
        </authorList>
    </citation>
    <scope>NUCLEOTIDE SEQUENCE [LARGE SCALE GENOMIC DNA]</scope>
    <source>
        <strain evidence="19 20">SAG 2043</strain>
    </source>
</reference>
<dbReference type="InterPro" id="IPR021133">
    <property type="entry name" value="HEAT_type_2"/>
</dbReference>
<dbReference type="Pfam" id="PF24984">
    <property type="entry name" value="HEAT_EF3_GNC1"/>
    <property type="match status" value="1"/>
</dbReference>
<dbReference type="InterPro" id="IPR017871">
    <property type="entry name" value="ABC_transporter-like_CS"/>
</dbReference>
<evidence type="ECO:0000256" key="6">
    <source>
        <dbReference type="ARBA" id="ARBA00022741"/>
    </source>
</evidence>
<feature type="domain" description="ABC transporter" evidence="18">
    <location>
        <begin position="750"/>
        <end position="1065"/>
    </location>
</feature>
<dbReference type="InterPro" id="IPR034085">
    <property type="entry name" value="TOG"/>
</dbReference>
<dbReference type="InterPro" id="IPR016197">
    <property type="entry name" value="Chromo-like_dom_sf"/>
</dbReference>
<protein>
    <recommendedName>
        <fullName evidence="13">Elongation factor 3</fullName>
    </recommendedName>
    <alternativeName>
        <fullName evidence="14">Eukaryotic elongation factor 3</fullName>
    </alternativeName>
</protein>
<keyword evidence="4" id="KW-0963">Cytoplasm</keyword>
<dbReference type="PROSITE" id="PS00211">
    <property type="entry name" value="ABC_TRANSPORTER_1"/>
    <property type="match status" value="2"/>
</dbReference>
<dbReference type="InterPro" id="IPR016024">
    <property type="entry name" value="ARM-type_fold"/>
</dbReference>
<dbReference type="Gene3D" id="3.40.50.300">
    <property type="entry name" value="P-loop containing nucleotide triphosphate hydrolases"/>
    <property type="match status" value="2"/>
</dbReference>
<evidence type="ECO:0000256" key="5">
    <source>
        <dbReference type="ARBA" id="ARBA00022737"/>
    </source>
</evidence>
<dbReference type="PROSITE" id="PS50077">
    <property type="entry name" value="HEAT_REPEAT"/>
    <property type="match status" value="1"/>
</dbReference>
<dbReference type="SMART" id="SM01349">
    <property type="entry name" value="TOG"/>
    <property type="match status" value="1"/>
</dbReference>
<evidence type="ECO:0000313" key="19">
    <source>
        <dbReference type="EMBL" id="KAK9830243.1"/>
    </source>
</evidence>
<comment type="pathway">
    <text evidence="2">Protein biosynthesis; polypeptide chain elongation.</text>
</comment>
<keyword evidence="6" id="KW-0547">Nucleotide-binding</keyword>
<dbReference type="GO" id="GO:0003723">
    <property type="term" value="F:RNA binding"/>
    <property type="evidence" value="ECO:0007669"/>
    <property type="project" value="UniProtKB-KW"/>
</dbReference>
<sequence>MTRIGGVLIAQAICGLRNISQDTPAPQIFCRIIQQRARLPTTTDTFLSFMAPTTEVAAPIAVPAAPIKAMAAEAAPAPVETKESLAVKDLVARINAGQKSAAADVAAHIKAGGIGAFKAYDLLDQIQAAANDLKAPAAREAALATFTAIIQDVGRLAEPYMVPQLATILDRYGDKVAPVRAAAADAGIALMGLLCPHAVGVVLPILFAGMEQKRLWQTKVGALELLGTLTKTAPKQLSACLPDIVPIVSECMVDAKPQVKEAAIKAMTQSCSSLGNRDIEPFVPSLIACIARPAETPDCVHKLSATTFVQAVEAPTLSILIPLLVRGLRERQTAVKRKAAVIIDNMAKLVDNPADATVFLPRLLPGLEFVAKEVSDPECRNVAARAVETLQRVGIDSQTATPEGEAPKSAGDKLQAVRKALDTVLASHKAAVADAATLEFIAATCAHLCVVRSFDENAWELAVTPYLLPFMGQDAADQVTAAFLAQCKVDTIEKAAQDVSDDEGEELCNCEFSLAYGGKILLNNATLHLKRGRRYGLCGPNGAGKSTLMRAIANGQLDGFPPKDQLRTVYVEHDIDASESEAAVVEFVYSDPILQDASHPAHGEVERVLESVGFTSVMQQQAVGSLSGGWKMKLALARAMLMKADIMLLDEPTNHLDVTNVAWLEGYLNNLPQVTSMVVSHDSGFLDNVCTDIIHYEGRKLRKYKGNLSEFVKRVPEARSYYTLAAATQKFVLPEPGFLEGIKSKDRAILKMQKVAFRYPGAEKPLLQGVTIQCSLNSRVAILGANGAGKSTMIKLLTGELEPESGIVWKHPNMRVAYVAQHAFHHVEQHLDKTPNEYIQWRYAIGEDRENLEKVTRQVKEEEKAKMEEKVVVDGAKKVVESILGRRKLKRSYEYEVAWVGLHPDQNSWLTRDRLEEMGFTKMLNEIDVKEAARAGLATRPLTQKEIEKHLKAVGIDPEFGTHSHIRGLSGGQKVKVVLAAAMWNNPHMLVLDEPTNYLDRDSLGALAGAIKDYGGGVIMISHNREFTKELCSETWTVACGQLLAEGEQPALAKEAAKLEWKAADEMIDAFGNIVKIKQPKKKLSNKEKKQRAKVRKARRERGEEVSDSEEEDF</sequence>
<keyword evidence="10" id="KW-0694">RNA-binding</keyword>
<evidence type="ECO:0000256" key="2">
    <source>
        <dbReference type="ARBA" id="ARBA00004815"/>
    </source>
</evidence>
<dbReference type="PANTHER" id="PTHR19211:SF5">
    <property type="entry name" value="ELONGATION FACTOR 3A-RELATED"/>
    <property type="match status" value="1"/>
</dbReference>
<dbReference type="InterPro" id="IPR003593">
    <property type="entry name" value="AAA+_ATPase"/>
</dbReference>
<dbReference type="SUPFAM" id="SSF48371">
    <property type="entry name" value="ARM repeat"/>
    <property type="match status" value="1"/>
</dbReference>
<keyword evidence="20" id="KW-1185">Reference proteome</keyword>
<comment type="catalytic activity">
    <reaction evidence="12">
        <text>ATP + H2O = ADP + phosphate + H(+)</text>
        <dbReference type="Rhea" id="RHEA:13065"/>
        <dbReference type="ChEBI" id="CHEBI:15377"/>
        <dbReference type="ChEBI" id="CHEBI:15378"/>
        <dbReference type="ChEBI" id="CHEBI:30616"/>
        <dbReference type="ChEBI" id="CHEBI:43474"/>
        <dbReference type="ChEBI" id="CHEBI:456216"/>
    </reaction>
</comment>
<dbReference type="Proteomes" id="UP001489004">
    <property type="component" value="Unassembled WGS sequence"/>
</dbReference>
<dbReference type="Gene3D" id="1.25.10.10">
    <property type="entry name" value="Leucine-rich Repeat Variant"/>
    <property type="match status" value="1"/>
</dbReference>
<dbReference type="InterPro" id="IPR047036">
    <property type="entry name" value="EF3_4HB_sf"/>
</dbReference>
<name>A0AAW1R9J7_9CHLO</name>
<dbReference type="InterPro" id="IPR015688">
    <property type="entry name" value="eEF3_ABC2_chromodomain-like"/>
</dbReference>
<dbReference type="Pfam" id="PF00385">
    <property type="entry name" value="Chromo"/>
    <property type="match status" value="1"/>
</dbReference>
<feature type="compositionally biased region" description="Basic residues" evidence="16">
    <location>
        <begin position="1080"/>
        <end position="1100"/>
    </location>
</feature>
<gene>
    <name evidence="19" type="ORF">WJX72_010523</name>
</gene>
<evidence type="ECO:0000259" key="18">
    <source>
        <dbReference type="PROSITE" id="PS50893"/>
    </source>
</evidence>
<dbReference type="PANTHER" id="PTHR19211">
    <property type="entry name" value="ATP-BINDING TRANSPORT PROTEIN-RELATED"/>
    <property type="match status" value="1"/>
</dbReference>
<dbReference type="Gene3D" id="1.20.1390.20">
    <property type="match status" value="1"/>
</dbReference>
<evidence type="ECO:0000256" key="14">
    <source>
        <dbReference type="ARBA" id="ARBA00050045"/>
    </source>
</evidence>
<evidence type="ECO:0000313" key="20">
    <source>
        <dbReference type="Proteomes" id="UP001489004"/>
    </source>
</evidence>
<evidence type="ECO:0000256" key="4">
    <source>
        <dbReference type="ARBA" id="ARBA00022490"/>
    </source>
</evidence>
<comment type="subcellular location">
    <subcellularLocation>
        <location evidence="1">Cytoplasm</location>
    </subcellularLocation>
</comment>
<dbReference type="CDD" id="cd03221">
    <property type="entry name" value="ABCF_EF-3"/>
    <property type="match status" value="2"/>
</dbReference>
<evidence type="ECO:0000256" key="3">
    <source>
        <dbReference type="ARBA" id="ARBA00011054"/>
    </source>
</evidence>
<evidence type="ECO:0000256" key="10">
    <source>
        <dbReference type="ARBA" id="ARBA00022884"/>
    </source>
</evidence>
<evidence type="ECO:0000256" key="12">
    <source>
        <dbReference type="ARBA" id="ARBA00049360"/>
    </source>
</evidence>
<feature type="region of interest" description="Disordered" evidence="16">
    <location>
        <begin position="1080"/>
        <end position="1114"/>
    </location>
</feature>
<evidence type="ECO:0000259" key="17">
    <source>
        <dbReference type="PROSITE" id="PS50013"/>
    </source>
</evidence>
<evidence type="ECO:0000256" key="8">
    <source>
        <dbReference type="ARBA" id="ARBA00022801"/>
    </source>
</evidence>
<dbReference type="AlphaFoldDB" id="A0AAW1R9J7"/>
<dbReference type="GO" id="GO:0003746">
    <property type="term" value="F:translation elongation factor activity"/>
    <property type="evidence" value="ECO:0007669"/>
    <property type="project" value="UniProtKB-KW"/>
</dbReference>
<evidence type="ECO:0000256" key="1">
    <source>
        <dbReference type="ARBA" id="ARBA00004496"/>
    </source>
</evidence>
<dbReference type="CDD" id="cd18626">
    <property type="entry name" value="CD_eEF3"/>
    <property type="match status" value="1"/>
</dbReference>
<dbReference type="FunFam" id="2.40.50.990:FF:000002">
    <property type="entry name" value="mRNA export factor elf1"/>
    <property type="match status" value="1"/>
</dbReference>
<dbReference type="InterPro" id="IPR003439">
    <property type="entry name" value="ABC_transporter-like_ATP-bd"/>
</dbReference>
<dbReference type="SUPFAM" id="SSF52540">
    <property type="entry name" value="P-loop containing nucleoside triphosphate hydrolases"/>
    <property type="match status" value="2"/>
</dbReference>
<dbReference type="FunFam" id="1.25.10.10:FF:000076">
    <property type="entry name" value="Elongation factor 3"/>
    <property type="match status" value="1"/>
</dbReference>
<feature type="repeat" description="HEAT" evidence="15">
    <location>
        <begin position="244"/>
        <end position="282"/>
    </location>
</feature>
<dbReference type="SMART" id="SM00298">
    <property type="entry name" value="CHROMO"/>
    <property type="match status" value="1"/>
</dbReference>
<evidence type="ECO:0000256" key="13">
    <source>
        <dbReference type="ARBA" id="ARBA00050030"/>
    </source>
</evidence>